<name>N6Y8P1_THAL4</name>
<dbReference type="AlphaFoldDB" id="N6Y8P1"/>
<feature type="signal peptide" evidence="3">
    <location>
        <begin position="1"/>
        <end position="24"/>
    </location>
</feature>
<gene>
    <name evidence="4" type="ORF">C666_09985</name>
</gene>
<proteinExistence type="inferred from homology"/>
<dbReference type="STRING" id="1123367.GCA_000621305_03676"/>
<keyword evidence="5" id="KW-1185">Reference proteome</keyword>
<evidence type="ECO:0000313" key="4">
    <source>
        <dbReference type="EMBL" id="ENO87890.1"/>
    </source>
</evidence>
<dbReference type="Gene3D" id="1.20.1600.10">
    <property type="entry name" value="Outer membrane efflux proteins (OEP)"/>
    <property type="match status" value="1"/>
</dbReference>
<dbReference type="OrthoDB" id="8558511at2"/>
<feature type="chain" id="PRO_5004128200" evidence="3">
    <location>
        <begin position="25"/>
        <end position="419"/>
    </location>
</feature>
<dbReference type="GO" id="GO:0015562">
    <property type="term" value="F:efflux transmembrane transporter activity"/>
    <property type="evidence" value="ECO:0007669"/>
    <property type="project" value="InterPro"/>
</dbReference>
<dbReference type="SUPFAM" id="SSF56954">
    <property type="entry name" value="Outer membrane efflux proteins (OEP)"/>
    <property type="match status" value="1"/>
</dbReference>
<dbReference type="eggNOG" id="COG1538">
    <property type="taxonomic scope" value="Bacteria"/>
</dbReference>
<evidence type="ECO:0000256" key="3">
    <source>
        <dbReference type="SAM" id="SignalP"/>
    </source>
</evidence>
<evidence type="ECO:0000256" key="1">
    <source>
        <dbReference type="ARBA" id="ARBA00007613"/>
    </source>
</evidence>
<dbReference type="PANTHER" id="PTHR30203:SF24">
    <property type="entry name" value="BLR4935 PROTEIN"/>
    <property type="match status" value="1"/>
</dbReference>
<evidence type="ECO:0000313" key="5">
    <source>
        <dbReference type="Proteomes" id="UP000013232"/>
    </source>
</evidence>
<sequence>MLQRKRITWAAGLLLGLAAGSAWCQPTGGGGPLTLERAFEAAWARQPEALSFDAQQAAAQARRESAGNWLAEPPSLELAGKTDRFDGNHGSREYEIGLALPIWLPGERGGTADLAMAEMAAGESRAQAARLRTAAAVRAAYWDWQRTLIEAELGRERLGNARELVADVARRVKVGELARADQHQAEGALATAEAAAAEAGNAQAEAAQQLRALTGLAPAFDAGRIPPAEADPGGAAVAVAADAGHPAVVELRDRAEVARRAMALASIQGRANPELSLATTRERGASGEDWEQTVTLALRIPFGAGSRHQARVASANAEAIEAEAQFRLERERVLADTDLAQVRVESARTQLAAAERRAQLAKESRGFFQQAFRLGEADLPTRLRIELEAAEAERQLARARIDLAAAISTLRQALGLLPQ</sequence>
<comment type="caution">
    <text evidence="4">The sequence shown here is derived from an EMBL/GenBank/DDBJ whole genome shotgun (WGS) entry which is preliminary data.</text>
</comment>
<dbReference type="Proteomes" id="UP000013232">
    <property type="component" value="Unassembled WGS sequence"/>
</dbReference>
<dbReference type="PANTHER" id="PTHR30203">
    <property type="entry name" value="OUTER MEMBRANE CATION EFFLUX PROTEIN"/>
    <property type="match status" value="1"/>
</dbReference>
<keyword evidence="2" id="KW-0175">Coiled coil</keyword>
<dbReference type="InterPro" id="IPR003423">
    <property type="entry name" value="OMP_efflux"/>
</dbReference>
<keyword evidence="3" id="KW-0732">Signal</keyword>
<organism evidence="4 5">
    <name type="scientific">Thauera linaloolentis (strain DSM 12138 / JCM 21573 / CCUG 41526 / CIP 105981 / IAM 15112 / NBRC 102519 / 47Lol)</name>
    <dbReference type="NCBI Taxonomy" id="1123367"/>
    <lineage>
        <taxon>Bacteria</taxon>
        <taxon>Pseudomonadati</taxon>
        <taxon>Pseudomonadota</taxon>
        <taxon>Betaproteobacteria</taxon>
        <taxon>Rhodocyclales</taxon>
        <taxon>Zoogloeaceae</taxon>
        <taxon>Thauera</taxon>
    </lineage>
</organism>
<dbReference type="Pfam" id="PF02321">
    <property type="entry name" value="OEP"/>
    <property type="match status" value="1"/>
</dbReference>
<dbReference type="RefSeq" id="WP_004337938.1">
    <property type="nucleotide sequence ID" value="NZ_AMXE01000032.1"/>
</dbReference>
<protein>
    <submittedName>
        <fullName evidence="4">Outer membrane efflux protein</fullName>
    </submittedName>
</protein>
<dbReference type="InterPro" id="IPR010131">
    <property type="entry name" value="MdtP/NodT-like"/>
</dbReference>
<evidence type="ECO:0000256" key="2">
    <source>
        <dbReference type="SAM" id="Coils"/>
    </source>
</evidence>
<reference evidence="4 5" key="1">
    <citation type="submission" date="2012-09" db="EMBL/GenBank/DDBJ databases">
        <title>Draft Genome Sequences of 6 Strains from Genus Thauera.</title>
        <authorList>
            <person name="Liu B."/>
            <person name="Shapleigh J.P."/>
            <person name="Frostegard A.H."/>
        </authorList>
    </citation>
    <scope>NUCLEOTIDE SEQUENCE [LARGE SCALE GENOMIC DNA]</scope>
    <source>
        <strain evidence="5">47Lol / DSM 12138</strain>
    </source>
</reference>
<comment type="similarity">
    <text evidence="1">Belongs to the outer membrane factor (OMF) (TC 1.B.17) family.</text>
</comment>
<dbReference type="EMBL" id="AMXE01000032">
    <property type="protein sequence ID" value="ENO87890.1"/>
    <property type="molecule type" value="Genomic_DNA"/>
</dbReference>
<accession>N6Y8P1</accession>
<feature type="coiled-coil region" evidence="2">
    <location>
        <begin position="337"/>
        <end position="409"/>
    </location>
</feature>